<dbReference type="PANTHER" id="PTHR47926">
    <property type="entry name" value="PENTATRICOPEPTIDE REPEAT-CONTAINING PROTEIN"/>
    <property type="match status" value="1"/>
</dbReference>
<keyword evidence="1" id="KW-0677">Repeat</keyword>
<evidence type="ECO:0000313" key="3">
    <source>
        <dbReference type="Proteomes" id="UP001396334"/>
    </source>
</evidence>
<dbReference type="Gene3D" id="1.25.40.10">
    <property type="entry name" value="Tetratricopeptide repeat domain"/>
    <property type="match status" value="1"/>
</dbReference>
<gene>
    <name evidence="2" type="ORF">V6N11_075142</name>
</gene>
<reference evidence="2 3" key="1">
    <citation type="journal article" date="2024" name="G3 (Bethesda)">
        <title>Genome assembly of Hibiscus sabdariffa L. provides insights into metabolisms of medicinal natural products.</title>
        <authorList>
            <person name="Kim T."/>
        </authorList>
    </citation>
    <scope>NUCLEOTIDE SEQUENCE [LARGE SCALE GENOMIC DNA]</scope>
    <source>
        <strain evidence="2">TK-2024</strain>
        <tissue evidence="2">Old leaves</tissue>
    </source>
</reference>
<evidence type="ECO:0008006" key="4">
    <source>
        <dbReference type="Google" id="ProtNLM"/>
    </source>
</evidence>
<dbReference type="Pfam" id="PF13041">
    <property type="entry name" value="PPR_2"/>
    <property type="match status" value="1"/>
</dbReference>
<evidence type="ECO:0000313" key="2">
    <source>
        <dbReference type="EMBL" id="KAK9008240.1"/>
    </source>
</evidence>
<name>A0ABR2R5X8_9ROSI</name>
<dbReference type="InterPro" id="IPR011990">
    <property type="entry name" value="TPR-like_helical_dom_sf"/>
</dbReference>
<dbReference type="EMBL" id="JBBPBN010000026">
    <property type="protein sequence ID" value="KAK9008240.1"/>
    <property type="molecule type" value="Genomic_DNA"/>
</dbReference>
<proteinExistence type="predicted"/>
<comment type="caution">
    <text evidence="2">The sequence shown here is derived from an EMBL/GenBank/DDBJ whole genome shotgun (WGS) entry which is preliminary data.</text>
</comment>
<accession>A0ABR2R5X8</accession>
<dbReference type="InterPro" id="IPR002885">
    <property type="entry name" value="PPR_rpt"/>
</dbReference>
<dbReference type="InterPro" id="IPR046960">
    <property type="entry name" value="PPR_At4g14850-like_plant"/>
</dbReference>
<dbReference type="Proteomes" id="UP001396334">
    <property type="component" value="Unassembled WGS sequence"/>
</dbReference>
<keyword evidence="3" id="KW-1185">Reference proteome</keyword>
<sequence length="925" mass="104725">MAAMLVVKGFLPPCTIPPIVYITHAGQAIKLFDKMTQSDCRVFGIDYNRFIGVLLRTSRFDLAEHYYFQMFPQGLIMLLAFGKKCFTGAPKIEKIFEQNQSFPEPPSAQDLTPVVYGVGIVSKPDSVEMKQEHLGKDTDVVKVFDERLKTMGDSVQTMEYSNKKCNHFSVAYEGHITYRFKQSESIIEVTEQGGIDVEFKEVTQMFDRISPINIRNSKFSKLSYDPGVSSVVKLACLHAKVEREEVKSLSVKGPFLEDLSIGISPKKLSFVVLLLVDDFAKEHNDSGTISFPFSIPRSSQNTENSHIPLNSNENECVWDASLSPSGNVSLHGSIDSIGVATVMSIVNRCNRTYKSDDVTSDGMFSMDRSCCKSIKGSVRAYSIENAKTGVSRARDSIGLSDDNNSVCENSNFVARMDITKLKIMANFACIYRMLVQLVLEPTFAILSVNHVVLDEIVRNTLYNYELEMHVEGENDPSLLTREEMQTPKVGAQIYVQRMVELVKESTTLHQVLDPMLIYFDSGQHWIFQHRLLMEDLFDMSYRDASGSQQLILVAALISTFNHWELMNETGAGLMAETYKLKGSRNNELGVAVWVALLSDCCNHGKSSIGKMVAKMVLELNPDILEIHALVSKFFAKKNMWGEVSFVRKLMKDSKKKKVCGYTALDVNRKLHAFLMRDNDNNFVVLLVSCWYWKFYKTISMLESSLFDPWGQGSFEGRRNVMTRKEANNGGKNEEVSAKEHVEVKLFCIITTDFSHEDCESEMTIYIRREFVDPNLVEIKRDCEKEATNVVYGTVLKCFELKSRNEVMQYAKRTSLGSNQNGARQSMEGHQFFFFFFADFKACCFDYKLSPWDITLCDGGKVDLAYELVVGVIKGGNIKFSTLLYNEAEKLLKNMERSGIGPDVYSYNQMIMGLCNANKPDKAFCW</sequence>
<organism evidence="2 3">
    <name type="scientific">Hibiscus sabdariffa</name>
    <name type="common">roselle</name>
    <dbReference type="NCBI Taxonomy" id="183260"/>
    <lineage>
        <taxon>Eukaryota</taxon>
        <taxon>Viridiplantae</taxon>
        <taxon>Streptophyta</taxon>
        <taxon>Embryophyta</taxon>
        <taxon>Tracheophyta</taxon>
        <taxon>Spermatophyta</taxon>
        <taxon>Magnoliopsida</taxon>
        <taxon>eudicotyledons</taxon>
        <taxon>Gunneridae</taxon>
        <taxon>Pentapetalae</taxon>
        <taxon>rosids</taxon>
        <taxon>malvids</taxon>
        <taxon>Malvales</taxon>
        <taxon>Malvaceae</taxon>
        <taxon>Malvoideae</taxon>
        <taxon>Hibiscus</taxon>
    </lineage>
</organism>
<evidence type="ECO:0000256" key="1">
    <source>
        <dbReference type="ARBA" id="ARBA00022737"/>
    </source>
</evidence>
<protein>
    <recommendedName>
        <fullName evidence="4">Pentatricopeptide repeat-containing protein</fullName>
    </recommendedName>
</protein>